<dbReference type="Proteomes" id="UP000239469">
    <property type="component" value="Unassembled WGS sequence"/>
</dbReference>
<dbReference type="EMBL" id="MTBD01000032">
    <property type="protein sequence ID" value="PRP69265.1"/>
    <property type="molecule type" value="Genomic_DNA"/>
</dbReference>
<reference evidence="2 3" key="1">
    <citation type="submission" date="2017-01" db="EMBL/GenBank/DDBJ databases">
        <title>New insights into the genetic diversity of Chromobacterium isolated from tropical freshwater lake.</title>
        <authorList>
            <person name="Santos A.B."/>
            <person name="Nascimento A.M."/>
            <person name="Da Silva P.C."/>
        </authorList>
    </citation>
    <scope>NUCLEOTIDE SEQUENCE [LARGE SCALE GENOMIC DNA]</scope>
    <source>
        <strain evidence="2 3">56AF</strain>
    </source>
</reference>
<gene>
    <name evidence="2" type="ORF">BUE93_17910</name>
</gene>
<organism evidence="2 3">
    <name type="scientific">Chromobacterium amazonense</name>
    <dbReference type="NCBI Taxonomy" id="1382803"/>
    <lineage>
        <taxon>Bacteria</taxon>
        <taxon>Pseudomonadati</taxon>
        <taxon>Pseudomonadota</taxon>
        <taxon>Betaproteobacteria</taxon>
        <taxon>Neisseriales</taxon>
        <taxon>Chromobacteriaceae</taxon>
        <taxon>Chromobacterium</taxon>
    </lineage>
</organism>
<comment type="caution">
    <text evidence="2">The sequence shown here is derived from an EMBL/GenBank/DDBJ whole genome shotgun (WGS) entry which is preliminary data.</text>
</comment>
<dbReference type="AlphaFoldDB" id="A0A2S9X0M7"/>
<accession>A0A2S9X0M7</accession>
<evidence type="ECO:0000256" key="1">
    <source>
        <dbReference type="SAM" id="MobiDB-lite"/>
    </source>
</evidence>
<evidence type="ECO:0000313" key="2">
    <source>
        <dbReference type="EMBL" id="PRP69265.1"/>
    </source>
</evidence>
<feature type="region of interest" description="Disordered" evidence="1">
    <location>
        <begin position="30"/>
        <end position="59"/>
    </location>
</feature>
<name>A0A2S9X0M7_9NEIS</name>
<proteinExistence type="predicted"/>
<protein>
    <submittedName>
        <fullName evidence="2">Uncharacterized protein</fullName>
    </submittedName>
</protein>
<evidence type="ECO:0000313" key="3">
    <source>
        <dbReference type="Proteomes" id="UP000239469"/>
    </source>
</evidence>
<sequence>MLQRQRNVQQAGSALLSGIGNAAKRNNRLSGLADSANHRRASVSTAEAGRRKPLKKRFP</sequence>